<dbReference type="RefSeq" id="WP_377906382.1">
    <property type="nucleotide sequence ID" value="NZ_JBHRZS010000007.1"/>
</dbReference>
<dbReference type="EMBL" id="JBHRZS010000007">
    <property type="protein sequence ID" value="MFC3881041.1"/>
    <property type="molecule type" value="Genomic_DNA"/>
</dbReference>
<evidence type="ECO:0000313" key="3">
    <source>
        <dbReference type="Proteomes" id="UP001595805"/>
    </source>
</evidence>
<feature type="domain" description="DUF4268" evidence="1">
    <location>
        <begin position="229"/>
        <end position="363"/>
    </location>
</feature>
<dbReference type="Gene3D" id="3.40.1350.10">
    <property type="match status" value="1"/>
</dbReference>
<keyword evidence="3" id="KW-1185">Reference proteome</keyword>
<organism evidence="2 3">
    <name type="scientific">Algoriphagus namhaensis</name>
    <dbReference type="NCBI Taxonomy" id="915353"/>
    <lineage>
        <taxon>Bacteria</taxon>
        <taxon>Pseudomonadati</taxon>
        <taxon>Bacteroidota</taxon>
        <taxon>Cytophagia</taxon>
        <taxon>Cytophagales</taxon>
        <taxon>Cyclobacteriaceae</taxon>
        <taxon>Algoriphagus</taxon>
    </lineage>
</organism>
<name>A0ABV8AVU5_9BACT</name>
<dbReference type="InterPro" id="IPR011856">
    <property type="entry name" value="tRNA_endonuc-like_dom_sf"/>
</dbReference>
<dbReference type="Pfam" id="PF14088">
    <property type="entry name" value="DUF4268"/>
    <property type="match status" value="1"/>
</dbReference>
<comment type="caution">
    <text evidence="2">The sequence shown here is derived from an EMBL/GenBank/DDBJ whole genome shotgun (WGS) entry which is preliminary data.</text>
</comment>
<sequence>MYKVNLKENSLIQLEKRFFKDLKIRERQHLQEWISKNPEVLEDELLIIQKEFDGFSNTSERLDLLALDKDGNLVIIENKLDDTGRDVVWQSLKYASYCSTLTIPQILEIFQKYLDKQGNHENAKTKILEFLDVDENNLVLNQNDQRVFLVANSFRKEVTATVLWLREHDIDIQCFRAVPYSLGEDVFLQVEQIIPLPETKDFIINIREKEKEEKEISKKVKETNQYLIEFWQNLKDLLQSNNLHYLDNVSASSRWYLGFGRGKGNFNYCIGSKFFRVELYFPGDSEKIYFNRMLEYKAQIESCFPSEIIWQELKGKKATRIKFEMPKATHDALPGKWGDKEREIEVHKWFLTSMDKFYNCLSPFLDNL</sequence>
<evidence type="ECO:0000259" key="1">
    <source>
        <dbReference type="Pfam" id="PF14088"/>
    </source>
</evidence>
<dbReference type="Proteomes" id="UP001595805">
    <property type="component" value="Unassembled WGS sequence"/>
</dbReference>
<reference evidence="3" key="1">
    <citation type="journal article" date="2019" name="Int. J. Syst. Evol. Microbiol.">
        <title>The Global Catalogue of Microorganisms (GCM) 10K type strain sequencing project: providing services to taxonomists for standard genome sequencing and annotation.</title>
        <authorList>
            <consortium name="The Broad Institute Genomics Platform"/>
            <consortium name="The Broad Institute Genome Sequencing Center for Infectious Disease"/>
            <person name="Wu L."/>
            <person name="Ma J."/>
        </authorList>
    </citation>
    <scope>NUCLEOTIDE SEQUENCE [LARGE SCALE GENOMIC DNA]</scope>
    <source>
        <strain evidence="3">CCUG 60523</strain>
    </source>
</reference>
<proteinExistence type="predicted"/>
<dbReference type="InterPro" id="IPR025364">
    <property type="entry name" value="DUF4268"/>
</dbReference>
<accession>A0ABV8AVU5</accession>
<evidence type="ECO:0000313" key="2">
    <source>
        <dbReference type="EMBL" id="MFC3881041.1"/>
    </source>
</evidence>
<gene>
    <name evidence="2" type="ORF">ACFOSV_12680</name>
</gene>
<protein>
    <submittedName>
        <fullName evidence="2">DUF4268 domain-containing protein</fullName>
    </submittedName>
</protein>